<evidence type="ECO:0000313" key="2">
    <source>
        <dbReference type="EMBL" id="KAK9265685.1"/>
    </source>
</evidence>
<feature type="transmembrane region" description="Helical" evidence="1">
    <location>
        <begin position="86"/>
        <end position="105"/>
    </location>
</feature>
<organism evidence="2 3">
    <name type="scientific">Liquidambar formosana</name>
    <name type="common">Formosan gum</name>
    <dbReference type="NCBI Taxonomy" id="63359"/>
    <lineage>
        <taxon>Eukaryota</taxon>
        <taxon>Viridiplantae</taxon>
        <taxon>Streptophyta</taxon>
        <taxon>Embryophyta</taxon>
        <taxon>Tracheophyta</taxon>
        <taxon>Spermatophyta</taxon>
        <taxon>Magnoliopsida</taxon>
        <taxon>eudicotyledons</taxon>
        <taxon>Gunneridae</taxon>
        <taxon>Pentapetalae</taxon>
        <taxon>Saxifragales</taxon>
        <taxon>Altingiaceae</taxon>
        <taxon>Liquidambar</taxon>
    </lineage>
</organism>
<feature type="transmembrane region" description="Helical" evidence="1">
    <location>
        <begin position="180"/>
        <end position="205"/>
    </location>
</feature>
<evidence type="ECO:0008006" key="4">
    <source>
        <dbReference type="Google" id="ProtNLM"/>
    </source>
</evidence>
<keyword evidence="1" id="KW-0472">Membrane</keyword>
<feature type="transmembrane region" description="Helical" evidence="1">
    <location>
        <begin position="279"/>
        <end position="298"/>
    </location>
</feature>
<dbReference type="AlphaFoldDB" id="A0AAP0N5U4"/>
<dbReference type="GO" id="GO:0016020">
    <property type="term" value="C:membrane"/>
    <property type="evidence" value="ECO:0007669"/>
    <property type="project" value="TreeGrafter"/>
</dbReference>
<proteinExistence type="predicted"/>
<dbReference type="PANTHER" id="PTHR12242:SF38">
    <property type="entry name" value="TRANSMEMBRANE PROTEIN"/>
    <property type="match status" value="1"/>
</dbReference>
<sequence>MSNPEEVGFKYWLRWQVPVCALIFVVPAVVALRFNKRVTIEPLNSYDLWVPCWRKLHPRWLLFYRAFAFVSMASLLYQIVASEGLFAFYFYTQWTFTLVMVYFMLGTIISAHGCWVCSNKPPPENGERTEFLERDLEGTGSTAAVTFRAKEFRGAIKLQSHYDQEEIQQRAGFWGYLMQTIYQTCAGAAILTDIVFWCLLVPFLLHVRLDLLMACMHSLNAVFLILDTSLNSLPFPWFRLSHFVLWSCIYVIFLWIIHACGFTWWPYPFLELSTPWAPLWYFALAVVHIPCYALYKLLIKAKSSIFSRLFPHAFVK</sequence>
<dbReference type="PANTHER" id="PTHR12242">
    <property type="entry name" value="OS02G0130600 PROTEIN-RELATED"/>
    <property type="match status" value="1"/>
</dbReference>
<keyword evidence="3" id="KW-1185">Reference proteome</keyword>
<feature type="transmembrane region" description="Helical" evidence="1">
    <location>
        <begin position="62"/>
        <end position="80"/>
    </location>
</feature>
<keyword evidence="1" id="KW-1133">Transmembrane helix</keyword>
<protein>
    <recommendedName>
        <fullName evidence="4">Transmembrane protein</fullName>
    </recommendedName>
</protein>
<comment type="caution">
    <text evidence="2">The sequence shown here is derived from an EMBL/GenBank/DDBJ whole genome shotgun (WGS) entry which is preliminary data.</text>
</comment>
<evidence type="ECO:0000313" key="3">
    <source>
        <dbReference type="Proteomes" id="UP001415857"/>
    </source>
</evidence>
<keyword evidence="1" id="KW-0812">Transmembrane</keyword>
<accession>A0AAP0N5U4</accession>
<name>A0AAP0N5U4_LIQFO</name>
<feature type="transmembrane region" description="Helical" evidence="1">
    <location>
        <begin position="12"/>
        <end position="32"/>
    </location>
</feature>
<feature type="transmembrane region" description="Helical" evidence="1">
    <location>
        <begin position="243"/>
        <end position="267"/>
    </location>
</feature>
<dbReference type="Proteomes" id="UP001415857">
    <property type="component" value="Unassembled WGS sequence"/>
</dbReference>
<reference evidence="2 3" key="1">
    <citation type="journal article" date="2024" name="Plant J.">
        <title>Genome sequences and population genomics reveal climatic adaptation and genomic divergence between two closely related sweetgum species.</title>
        <authorList>
            <person name="Xu W.Q."/>
            <person name="Ren C.Q."/>
            <person name="Zhang X.Y."/>
            <person name="Comes H.P."/>
            <person name="Liu X.H."/>
            <person name="Li Y.G."/>
            <person name="Kettle C.J."/>
            <person name="Jalonen R."/>
            <person name="Gaisberger H."/>
            <person name="Ma Y.Z."/>
            <person name="Qiu Y.X."/>
        </authorList>
    </citation>
    <scope>NUCLEOTIDE SEQUENCE [LARGE SCALE GENOMIC DNA]</scope>
    <source>
        <strain evidence="2">Hangzhou</strain>
    </source>
</reference>
<evidence type="ECO:0000256" key="1">
    <source>
        <dbReference type="SAM" id="Phobius"/>
    </source>
</evidence>
<gene>
    <name evidence="2" type="ORF">L1049_012574</name>
</gene>
<feature type="transmembrane region" description="Helical" evidence="1">
    <location>
        <begin position="211"/>
        <end position="231"/>
    </location>
</feature>
<dbReference type="EMBL" id="JBBPBK010000331">
    <property type="protein sequence ID" value="KAK9265685.1"/>
    <property type="molecule type" value="Genomic_DNA"/>
</dbReference>